<dbReference type="SMART" id="SM00421">
    <property type="entry name" value="HTH_LUXR"/>
    <property type="match status" value="1"/>
</dbReference>
<dbReference type="SUPFAM" id="SSF52172">
    <property type="entry name" value="CheY-like"/>
    <property type="match status" value="1"/>
</dbReference>
<keyword evidence="3" id="KW-0804">Transcription</keyword>
<feature type="domain" description="HTH luxR-type" evidence="4">
    <location>
        <begin position="149"/>
        <end position="214"/>
    </location>
</feature>
<evidence type="ECO:0000256" key="1">
    <source>
        <dbReference type="ARBA" id="ARBA00023015"/>
    </source>
</evidence>
<dbReference type="PROSITE" id="PS50043">
    <property type="entry name" value="HTH_LUXR_2"/>
    <property type="match status" value="1"/>
</dbReference>
<organism evidence="5 6">
    <name type="scientific">Cryptosporangium japonicum</name>
    <dbReference type="NCBI Taxonomy" id="80872"/>
    <lineage>
        <taxon>Bacteria</taxon>
        <taxon>Bacillati</taxon>
        <taxon>Actinomycetota</taxon>
        <taxon>Actinomycetes</taxon>
        <taxon>Cryptosporangiales</taxon>
        <taxon>Cryptosporangiaceae</taxon>
        <taxon>Cryptosporangium</taxon>
    </lineage>
</organism>
<evidence type="ECO:0000256" key="3">
    <source>
        <dbReference type="ARBA" id="ARBA00023163"/>
    </source>
</evidence>
<gene>
    <name evidence="5" type="ORF">GCM10009539_30100</name>
</gene>
<dbReference type="InterPro" id="IPR011006">
    <property type="entry name" value="CheY-like_superfamily"/>
</dbReference>
<evidence type="ECO:0000313" key="6">
    <source>
        <dbReference type="Proteomes" id="UP001500967"/>
    </source>
</evidence>
<dbReference type="Proteomes" id="UP001500967">
    <property type="component" value="Unassembled WGS sequence"/>
</dbReference>
<dbReference type="RefSeq" id="WP_344649430.1">
    <property type="nucleotide sequence ID" value="NZ_BAAAGX010000010.1"/>
</dbReference>
<evidence type="ECO:0000313" key="5">
    <source>
        <dbReference type="EMBL" id="GAA0242643.1"/>
    </source>
</evidence>
<protein>
    <submittedName>
        <fullName evidence="5">Response regulator transcription factor</fullName>
    </submittedName>
</protein>
<comment type="caution">
    <text evidence="5">The sequence shown here is derived from an EMBL/GenBank/DDBJ whole genome shotgun (WGS) entry which is preliminary data.</text>
</comment>
<dbReference type="PRINTS" id="PR00038">
    <property type="entry name" value="HTHLUXR"/>
</dbReference>
<keyword evidence="6" id="KW-1185">Reference proteome</keyword>
<dbReference type="PANTHER" id="PTHR43214">
    <property type="entry name" value="TWO-COMPONENT RESPONSE REGULATOR"/>
    <property type="match status" value="1"/>
</dbReference>
<evidence type="ECO:0000259" key="4">
    <source>
        <dbReference type="PROSITE" id="PS50043"/>
    </source>
</evidence>
<dbReference type="EMBL" id="BAAAGX010000010">
    <property type="protein sequence ID" value="GAA0242643.1"/>
    <property type="molecule type" value="Genomic_DNA"/>
</dbReference>
<dbReference type="InterPro" id="IPR039420">
    <property type="entry name" value="WalR-like"/>
</dbReference>
<dbReference type="CDD" id="cd06170">
    <property type="entry name" value="LuxR_C_like"/>
    <property type="match status" value="1"/>
</dbReference>
<dbReference type="Pfam" id="PF00196">
    <property type="entry name" value="GerE"/>
    <property type="match status" value="1"/>
</dbReference>
<accession>A0ABP3DTY4</accession>
<keyword evidence="1" id="KW-0805">Transcription regulation</keyword>
<evidence type="ECO:0000256" key="2">
    <source>
        <dbReference type="ARBA" id="ARBA00023125"/>
    </source>
</evidence>
<dbReference type="SUPFAM" id="SSF46894">
    <property type="entry name" value="C-terminal effector domain of the bipartite response regulators"/>
    <property type="match status" value="1"/>
</dbReference>
<dbReference type="Gene3D" id="3.40.50.2300">
    <property type="match status" value="1"/>
</dbReference>
<keyword evidence="2" id="KW-0238">DNA-binding</keyword>
<sequence>MSRHGAPADGARRIPVTVLGDDPLTRAGLIAHLRSGPDVDLRAAHPGEDHRPGVAVVAADRVDRAAIGRLTALSSGWTVVLIVAHLREPELLRALDAGVPAILLRHEVTPDRLLRAVRAAARHDRDLPSGAVGQLVDAVVRLRRAGPAGPDDERPPSPRELDVLRLLAEGLETREVAARLSFSERTVKNVLAGVTARYGLRNRTHAVAHALREGYL</sequence>
<proteinExistence type="predicted"/>
<dbReference type="PANTHER" id="PTHR43214:SF24">
    <property type="entry name" value="TRANSCRIPTIONAL REGULATORY PROTEIN NARL-RELATED"/>
    <property type="match status" value="1"/>
</dbReference>
<dbReference type="InterPro" id="IPR016032">
    <property type="entry name" value="Sig_transdc_resp-reg_C-effctor"/>
</dbReference>
<name>A0ABP3DTY4_9ACTN</name>
<reference evidence="6" key="1">
    <citation type="journal article" date="2019" name="Int. J. Syst. Evol. Microbiol.">
        <title>The Global Catalogue of Microorganisms (GCM) 10K type strain sequencing project: providing services to taxonomists for standard genome sequencing and annotation.</title>
        <authorList>
            <consortium name="The Broad Institute Genomics Platform"/>
            <consortium name="The Broad Institute Genome Sequencing Center for Infectious Disease"/>
            <person name="Wu L."/>
            <person name="Ma J."/>
        </authorList>
    </citation>
    <scope>NUCLEOTIDE SEQUENCE [LARGE SCALE GENOMIC DNA]</scope>
    <source>
        <strain evidence="6">JCM 10425</strain>
    </source>
</reference>
<dbReference type="InterPro" id="IPR000792">
    <property type="entry name" value="Tscrpt_reg_LuxR_C"/>
</dbReference>